<accession>A0A2S9YPF3</accession>
<dbReference type="Proteomes" id="UP000238823">
    <property type="component" value="Unassembled WGS sequence"/>
</dbReference>
<dbReference type="EMBL" id="PVNL01000063">
    <property type="protein sequence ID" value="PRQ06939.1"/>
    <property type="molecule type" value="Genomic_DNA"/>
</dbReference>
<protein>
    <submittedName>
        <fullName evidence="2">Quinone oxidoreductase 1</fullName>
        <ecNumber evidence="2">1.6.5.5</ecNumber>
    </submittedName>
</protein>
<dbReference type="PANTHER" id="PTHR44013:SF1">
    <property type="entry name" value="ZINC-TYPE ALCOHOL DEHYDROGENASE-LIKE PROTEIN C16A3.02C"/>
    <property type="match status" value="1"/>
</dbReference>
<dbReference type="InterPro" id="IPR011032">
    <property type="entry name" value="GroES-like_sf"/>
</dbReference>
<sequence length="329" mass="34724">MNQMLAAYIERFGGDEVVRVEPRPIPEVGPSQVLIAVHAAAVNPRDWLLRDGRYVFRSFVVGFPKVLGSDVAGVVAAVGPRVSRFRPGDEVVAMQTTLGQMGGFAEYMAVHERAVAHEPRSADHAHCAGLGVAGLTALQALRDDVGLRGHERVAILGASGGVGHYAVQVGKYLGAQVIGVCSGANHAWVRELGADEVIDYRTQDVVGALAASGGVDVVFDAIGKSSLERVRGCLRAGGRYVSTVPTGENARDQLRSTPTQLLGMPGGLVSRMVLCRSRGADLAVLASMVDAGGLRTVIDSVYPLAQTRDALARSRTQRARGKIILAVRS</sequence>
<evidence type="ECO:0000313" key="3">
    <source>
        <dbReference type="Proteomes" id="UP000238823"/>
    </source>
</evidence>
<name>A0A2S9YPF3_9BACT</name>
<dbReference type="AlphaFoldDB" id="A0A2S9YPF3"/>
<dbReference type="Pfam" id="PF13602">
    <property type="entry name" value="ADH_zinc_N_2"/>
    <property type="match status" value="1"/>
</dbReference>
<dbReference type="PANTHER" id="PTHR44013">
    <property type="entry name" value="ZINC-TYPE ALCOHOL DEHYDROGENASE-LIKE PROTEIN C16A3.02C"/>
    <property type="match status" value="1"/>
</dbReference>
<gene>
    <name evidence="2" type="primary">qorA_2</name>
    <name evidence="2" type="ORF">ENSA7_33630</name>
</gene>
<dbReference type="SUPFAM" id="SSF51735">
    <property type="entry name" value="NAD(P)-binding Rossmann-fold domains"/>
    <property type="match status" value="1"/>
</dbReference>
<reference evidence="2 3" key="1">
    <citation type="submission" date="2018-03" db="EMBL/GenBank/DDBJ databases">
        <title>Draft Genome Sequences of the Obligatory Marine Myxobacteria Enhygromyxa salina SWB007.</title>
        <authorList>
            <person name="Poehlein A."/>
            <person name="Moghaddam J.A."/>
            <person name="Harms H."/>
            <person name="Alanjari M."/>
            <person name="Koenig G.M."/>
            <person name="Daniel R."/>
            <person name="Schaeberle T.F."/>
        </authorList>
    </citation>
    <scope>NUCLEOTIDE SEQUENCE [LARGE SCALE GENOMIC DNA]</scope>
    <source>
        <strain evidence="2 3">SWB007</strain>
    </source>
</reference>
<organism evidence="2 3">
    <name type="scientific">Enhygromyxa salina</name>
    <dbReference type="NCBI Taxonomy" id="215803"/>
    <lineage>
        <taxon>Bacteria</taxon>
        <taxon>Pseudomonadati</taxon>
        <taxon>Myxococcota</taxon>
        <taxon>Polyangia</taxon>
        <taxon>Nannocystales</taxon>
        <taxon>Nannocystaceae</taxon>
        <taxon>Enhygromyxa</taxon>
    </lineage>
</organism>
<dbReference type="GO" id="GO:0003960">
    <property type="term" value="F:quinone reductase (NADPH) activity"/>
    <property type="evidence" value="ECO:0007669"/>
    <property type="project" value="UniProtKB-EC"/>
</dbReference>
<evidence type="ECO:0000259" key="1">
    <source>
        <dbReference type="SMART" id="SM00829"/>
    </source>
</evidence>
<dbReference type="SMART" id="SM00829">
    <property type="entry name" value="PKS_ER"/>
    <property type="match status" value="1"/>
</dbReference>
<dbReference type="EC" id="1.6.5.5" evidence="2"/>
<comment type="caution">
    <text evidence="2">The sequence shown here is derived from an EMBL/GenBank/DDBJ whole genome shotgun (WGS) entry which is preliminary data.</text>
</comment>
<dbReference type="InterPro" id="IPR036291">
    <property type="entry name" value="NAD(P)-bd_dom_sf"/>
</dbReference>
<dbReference type="InterPro" id="IPR013154">
    <property type="entry name" value="ADH-like_N"/>
</dbReference>
<dbReference type="Gene3D" id="3.40.50.720">
    <property type="entry name" value="NAD(P)-binding Rossmann-like Domain"/>
    <property type="match status" value="1"/>
</dbReference>
<dbReference type="InterPro" id="IPR020843">
    <property type="entry name" value="ER"/>
</dbReference>
<feature type="domain" description="Enoyl reductase (ER)" evidence="1">
    <location>
        <begin position="13"/>
        <end position="325"/>
    </location>
</feature>
<dbReference type="Pfam" id="PF08240">
    <property type="entry name" value="ADH_N"/>
    <property type="match status" value="1"/>
</dbReference>
<keyword evidence="2" id="KW-0560">Oxidoreductase</keyword>
<dbReference type="SUPFAM" id="SSF50129">
    <property type="entry name" value="GroES-like"/>
    <property type="match status" value="1"/>
</dbReference>
<dbReference type="RefSeq" id="WP_106090361.1">
    <property type="nucleotide sequence ID" value="NZ_PVNL01000063.1"/>
</dbReference>
<proteinExistence type="predicted"/>
<dbReference type="OrthoDB" id="9792321at2"/>
<dbReference type="Gene3D" id="3.90.180.10">
    <property type="entry name" value="Medium-chain alcohol dehydrogenases, catalytic domain"/>
    <property type="match status" value="1"/>
</dbReference>
<dbReference type="InterPro" id="IPR052733">
    <property type="entry name" value="Chloroplast_QOR"/>
</dbReference>
<dbReference type="CDD" id="cd05289">
    <property type="entry name" value="MDR_like_2"/>
    <property type="match status" value="1"/>
</dbReference>
<evidence type="ECO:0000313" key="2">
    <source>
        <dbReference type="EMBL" id="PRQ06939.1"/>
    </source>
</evidence>